<organism evidence="7 8">
    <name type="scientific">Seminavis robusta</name>
    <dbReference type="NCBI Taxonomy" id="568900"/>
    <lineage>
        <taxon>Eukaryota</taxon>
        <taxon>Sar</taxon>
        <taxon>Stramenopiles</taxon>
        <taxon>Ochrophyta</taxon>
        <taxon>Bacillariophyta</taxon>
        <taxon>Bacillariophyceae</taxon>
        <taxon>Bacillariophycidae</taxon>
        <taxon>Naviculales</taxon>
        <taxon>Naviculaceae</taxon>
        <taxon>Seminavis</taxon>
    </lineage>
</organism>
<dbReference type="AlphaFoldDB" id="A0A9N8HK04"/>
<feature type="region of interest" description="Disordered" evidence="5">
    <location>
        <begin position="293"/>
        <end position="348"/>
    </location>
</feature>
<feature type="region of interest" description="Disordered" evidence="5">
    <location>
        <begin position="142"/>
        <end position="199"/>
    </location>
</feature>
<evidence type="ECO:0000313" key="8">
    <source>
        <dbReference type="Proteomes" id="UP001153069"/>
    </source>
</evidence>
<dbReference type="FunFam" id="3.80.10.10:FF:000383">
    <property type="entry name" value="Leucine-rich repeat receptor protein kinase EMS1"/>
    <property type="match status" value="1"/>
</dbReference>
<dbReference type="PANTHER" id="PTHR48056:SF81">
    <property type="entry name" value="RECEPTOR PROTEIN-TYROSINE KINASE CEPR1"/>
    <property type="match status" value="1"/>
</dbReference>
<protein>
    <submittedName>
        <fullName evidence="7">Leucine Rich Repeat</fullName>
    </submittedName>
</protein>
<evidence type="ECO:0000256" key="4">
    <source>
        <dbReference type="ARBA" id="ARBA00022840"/>
    </source>
</evidence>
<dbReference type="InterPro" id="IPR032675">
    <property type="entry name" value="LRR_dom_sf"/>
</dbReference>
<proteinExistence type="predicted"/>
<dbReference type="GO" id="GO:0005524">
    <property type="term" value="F:ATP binding"/>
    <property type="evidence" value="ECO:0007669"/>
    <property type="project" value="UniProtKB-KW"/>
</dbReference>
<feature type="compositionally biased region" description="Basic and acidic residues" evidence="5">
    <location>
        <begin position="314"/>
        <end position="325"/>
    </location>
</feature>
<feature type="compositionally biased region" description="Low complexity" evidence="5">
    <location>
        <begin position="148"/>
        <end position="176"/>
    </location>
</feature>
<keyword evidence="1" id="KW-0433">Leucine-rich repeat</keyword>
<reference evidence="7" key="1">
    <citation type="submission" date="2020-06" db="EMBL/GenBank/DDBJ databases">
        <authorList>
            <consortium name="Plant Systems Biology data submission"/>
        </authorList>
    </citation>
    <scope>NUCLEOTIDE SEQUENCE</scope>
    <source>
        <strain evidence="7">D6</strain>
    </source>
</reference>
<evidence type="ECO:0000313" key="7">
    <source>
        <dbReference type="EMBL" id="CAB9513313.1"/>
    </source>
</evidence>
<dbReference type="SUPFAM" id="SSF52058">
    <property type="entry name" value="L domain-like"/>
    <property type="match status" value="1"/>
</dbReference>
<evidence type="ECO:0000256" key="2">
    <source>
        <dbReference type="ARBA" id="ARBA00022737"/>
    </source>
</evidence>
<feature type="compositionally biased region" description="Polar residues" evidence="5">
    <location>
        <begin position="181"/>
        <end position="197"/>
    </location>
</feature>
<name>A0A9N8HK04_9STRA</name>
<feature type="transmembrane region" description="Helical" evidence="6">
    <location>
        <begin position="94"/>
        <end position="119"/>
    </location>
</feature>
<sequence>MQWIEEAPTPNEDDVRNPVGVRVTFLASSMRVLTNDDGDTLRRQNWYLKNNGNWRQQEQQQQPDQDDPEDPRVERALHEEESASVPPKIRAARMLFLVACLVIIGAAVTVGIMCGVGTICNAGSNDSESETSDHTDTVIIPGQVIPQSPTSTATTATTNSPSTAVSAVESEPSAAPHDGNTETQAPTISEHSPSADPSTPLAIIDLPIFSQESTGASIGVVDLVFGSEGGGSSGQNSTSAETTGNQTIPEGDGSSNLYEFETILDDSEAATLDPSIEETLVTDFEVTVVDTASGLPTAEPTIQPTAEPTKQAKGGKDKEEDKDQPEPDSALPPTFLPTFEPSAPPQTDTPTFMPSLPKTPTTGPLVFAEAGTRIPTAENNEELQIEGPAMILSDNELVMLSVTIGFTGVQMPVPDYTVAALLKPSSPQSRALQWMSATYTASDLVRMPAWRMQQIFALAVVYYSLEADTWEDMHRHNWLNASLHECEWAPRTPRPDWIGYIPQIYCVDESDRVSSLNFYDVPYLDGVFPPELELLSSLESVRSSKTLLDGKLEAVLPWQQLQRLENLTEIRLGNSFLTSTIPLEVSRLTKLTHLDFFDNELVGTLHSEIGLLRRLKALRVPYNNLTGTIPSELGMTKLTTLDLAGNNFSGEIPTELALLTDLHALYLELNTLSEVFPFVPESVCKIRSLKELWVDCYNGNATCAADCDCFCFSQIVP</sequence>
<dbReference type="Pfam" id="PF00560">
    <property type="entry name" value="LRR_1"/>
    <property type="match status" value="1"/>
</dbReference>
<feature type="region of interest" description="Disordered" evidence="5">
    <location>
        <begin position="53"/>
        <end position="84"/>
    </location>
</feature>
<keyword evidence="6" id="KW-0812">Transmembrane</keyword>
<keyword evidence="6" id="KW-0472">Membrane</keyword>
<evidence type="ECO:0000256" key="5">
    <source>
        <dbReference type="SAM" id="MobiDB-lite"/>
    </source>
</evidence>
<feature type="compositionally biased region" description="Basic and acidic residues" evidence="5">
    <location>
        <begin position="70"/>
        <end position="81"/>
    </location>
</feature>
<feature type="compositionally biased region" description="Polar residues" evidence="5">
    <location>
        <begin position="240"/>
        <end position="253"/>
    </location>
</feature>
<evidence type="ECO:0000256" key="1">
    <source>
        <dbReference type="ARBA" id="ARBA00022614"/>
    </source>
</evidence>
<keyword evidence="3" id="KW-0547">Nucleotide-binding</keyword>
<feature type="region of interest" description="Disordered" evidence="5">
    <location>
        <begin position="229"/>
        <end position="253"/>
    </location>
</feature>
<dbReference type="InterPro" id="IPR001611">
    <property type="entry name" value="Leu-rich_rpt"/>
</dbReference>
<keyword evidence="8" id="KW-1185">Reference proteome</keyword>
<evidence type="ECO:0000256" key="6">
    <source>
        <dbReference type="SAM" id="Phobius"/>
    </source>
</evidence>
<comment type="caution">
    <text evidence="7">The sequence shown here is derived from an EMBL/GenBank/DDBJ whole genome shotgun (WGS) entry which is preliminary data.</text>
</comment>
<evidence type="ECO:0000256" key="3">
    <source>
        <dbReference type="ARBA" id="ARBA00022741"/>
    </source>
</evidence>
<dbReference type="Proteomes" id="UP001153069">
    <property type="component" value="Unassembled WGS sequence"/>
</dbReference>
<dbReference type="EMBL" id="CAICTM010000583">
    <property type="protein sequence ID" value="CAB9513313.1"/>
    <property type="molecule type" value="Genomic_DNA"/>
</dbReference>
<dbReference type="Gene3D" id="3.80.10.10">
    <property type="entry name" value="Ribonuclease Inhibitor"/>
    <property type="match status" value="1"/>
</dbReference>
<gene>
    <name evidence="7" type="ORF">SEMRO_584_G170820.1</name>
</gene>
<keyword evidence="4" id="KW-0067">ATP-binding</keyword>
<keyword evidence="6" id="KW-1133">Transmembrane helix</keyword>
<keyword evidence="2" id="KW-0677">Repeat</keyword>
<dbReference type="PANTHER" id="PTHR48056">
    <property type="entry name" value="LRR RECEPTOR-LIKE SERINE/THREONINE-PROTEIN KINASE-RELATED"/>
    <property type="match status" value="1"/>
</dbReference>
<accession>A0A9N8HK04</accession>
<dbReference type="InterPro" id="IPR050647">
    <property type="entry name" value="Plant_LRR-RLKs"/>
</dbReference>